<sequence length="186" mass="21332">MKKSKVPDSPSTIYNNMSHHYRRLFGAKAVVDSSSPFHLNNRHLQSHHRASSSQSLNKLSSCDSARPSSCKFPRQLSNSTMSLYSKNFVPCPRLQKTHQNPYIKEDILLSSDISPFKPRILKSSVESKLRQLQGVYFPPRKKTRAAAGTEWETMNVEIETEDNLKPWLRKKLMPPHLSCDKTNPHM</sequence>
<dbReference type="EMBL" id="HBUF01420819">
    <property type="protein sequence ID" value="CAG6740763.1"/>
    <property type="molecule type" value="Transcribed_RNA"/>
</dbReference>
<reference evidence="2" key="1">
    <citation type="submission" date="2021-05" db="EMBL/GenBank/DDBJ databases">
        <authorList>
            <person name="Alioto T."/>
            <person name="Alioto T."/>
            <person name="Gomez Garrido J."/>
        </authorList>
    </citation>
    <scope>NUCLEOTIDE SEQUENCE</scope>
</reference>
<proteinExistence type="predicted"/>
<organism evidence="2">
    <name type="scientific">Cacopsylla melanoneura</name>
    <dbReference type="NCBI Taxonomy" id="428564"/>
    <lineage>
        <taxon>Eukaryota</taxon>
        <taxon>Metazoa</taxon>
        <taxon>Ecdysozoa</taxon>
        <taxon>Arthropoda</taxon>
        <taxon>Hexapoda</taxon>
        <taxon>Insecta</taxon>
        <taxon>Pterygota</taxon>
        <taxon>Neoptera</taxon>
        <taxon>Paraneoptera</taxon>
        <taxon>Hemiptera</taxon>
        <taxon>Sternorrhyncha</taxon>
        <taxon>Psylloidea</taxon>
        <taxon>Psyllidae</taxon>
        <taxon>Psyllinae</taxon>
        <taxon>Cacopsylla</taxon>
    </lineage>
</organism>
<feature type="region of interest" description="Disordered" evidence="1">
    <location>
        <begin position="40"/>
        <end position="60"/>
    </location>
</feature>
<protein>
    <submittedName>
        <fullName evidence="2">Uncharacterized protein</fullName>
    </submittedName>
</protein>
<accession>A0A8D8Z4F6</accession>
<feature type="compositionally biased region" description="Basic residues" evidence="1">
    <location>
        <begin position="40"/>
        <end position="50"/>
    </location>
</feature>
<dbReference type="AlphaFoldDB" id="A0A8D8Z4F6"/>
<evidence type="ECO:0000313" key="2">
    <source>
        <dbReference type="EMBL" id="CAG6740763.1"/>
    </source>
</evidence>
<name>A0A8D8Z4F6_9HEMI</name>
<feature type="compositionally biased region" description="Low complexity" evidence="1">
    <location>
        <begin position="51"/>
        <end position="60"/>
    </location>
</feature>
<evidence type="ECO:0000256" key="1">
    <source>
        <dbReference type="SAM" id="MobiDB-lite"/>
    </source>
</evidence>